<dbReference type="PANTHER" id="PTHR10880">
    <property type="entry name" value="MORTALITY FACTOR 4-LIKE PROTEIN"/>
    <property type="match status" value="1"/>
</dbReference>
<dbReference type="InterPro" id="IPR026541">
    <property type="entry name" value="MRG_dom"/>
</dbReference>
<gene>
    <name evidence="8" type="ORF">LUZ62_043064</name>
</gene>
<keyword evidence="2" id="KW-0156">Chromatin regulator</keyword>
<sequence length="337" mass="38125">MGSSNPSDGAVPKEEEEDEEMANGDAAEAEAEADGSPSDGSGSPDSSTPPPFSEGEKVLAFHGPLIYEAKIQKAEVLEGKWKFFVHYLGWNKNWDEWVAVDRLLKHTKENVAKQEELAKESQLQEKSKSRSSQKPSKTDVKPEKEDAKNQGSKGKKRKSVPPSEEKEKEKKPQESPLMLQFPLTLKKQLVDDAEFVTQLGKLVKLPRSPNVDDILKKYLEHRTKKDGMINESVSEILKGLRCYFDKALPVLLLYNKEKAQYNDMVKEDVSPSTIYGAEHLLRLFVKLPELLSHVSMEEEALTKLQKRLLDFLKFMQKNQSLFFLPSYDTLKGAVKSE</sequence>
<feature type="compositionally biased region" description="Acidic residues" evidence="6">
    <location>
        <begin position="14"/>
        <end position="33"/>
    </location>
</feature>
<dbReference type="InterPro" id="IPR038217">
    <property type="entry name" value="MRG_C_sf"/>
</dbReference>
<keyword evidence="9" id="KW-1185">Reference proteome</keyword>
<dbReference type="SMART" id="SM00298">
    <property type="entry name" value="CHROMO"/>
    <property type="match status" value="1"/>
</dbReference>
<evidence type="ECO:0000256" key="5">
    <source>
        <dbReference type="ARBA" id="ARBA00023242"/>
    </source>
</evidence>
<keyword evidence="3" id="KW-0805">Transcription regulation</keyword>
<evidence type="ECO:0000259" key="7">
    <source>
        <dbReference type="SMART" id="SM00298"/>
    </source>
</evidence>
<dbReference type="Gene3D" id="2.30.30.140">
    <property type="match status" value="1"/>
</dbReference>
<name>A0AAV8FEZ2_9POAL</name>
<keyword evidence="5" id="KW-0539">Nucleus</keyword>
<dbReference type="Proteomes" id="UP001140206">
    <property type="component" value="Chromosome 2"/>
</dbReference>
<evidence type="ECO:0000256" key="4">
    <source>
        <dbReference type="ARBA" id="ARBA00023163"/>
    </source>
</evidence>
<dbReference type="InterPro" id="IPR000953">
    <property type="entry name" value="Chromo/chromo_shadow_dom"/>
</dbReference>
<comment type="caution">
    <text evidence="8">The sequence shown here is derived from an EMBL/GenBank/DDBJ whole genome shotgun (WGS) entry which is preliminary data.</text>
</comment>
<dbReference type="SUPFAM" id="SSF54160">
    <property type="entry name" value="Chromo domain-like"/>
    <property type="match status" value="1"/>
</dbReference>
<feature type="region of interest" description="Disordered" evidence="6">
    <location>
        <begin position="115"/>
        <end position="177"/>
    </location>
</feature>
<dbReference type="GO" id="GO:0006325">
    <property type="term" value="P:chromatin organization"/>
    <property type="evidence" value="ECO:0007669"/>
    <property type="project" value="UniProtKB-KW"/>
</dbReference>
<dbReference type="AlphaFoldDB" id="A0AAV8FEZ2"/>
<comment type="subcellular location">
    <subcellularLocation>
        <location evidence="1">Nucleus</location>
    </subcellularLocation>
</comment>
<feature type="compositionally biased region" description="Basic and acidic residues" evidence="6">
    <location>
        <begin position="163"/>
        <end position="173"/>
    </location>
</feature>
<protein>
    <submittedName>
        <fullName evidence="8">Chromatin modification-related protein EAF3</fullName>
    </submittedName>
</protein>
<organism evidence="8 9">
    <name type="scientific">Rhynchospora pubera</name>
    <dbReference type="NCBI Taxonomy" id="906938"/>
    <lineage>
        <taxon>Eukaryota</taxon>
        <taxon>Viridiplantae</taxon>
        <taxon>Streptophyta</taxon>
        <taxon>Embryophyta</taxon>
        <taxon>Tracheophyta</taxon>
        <taxon>Spermatophyta</taxon>
        <taxon>Magnoliopsida</taxon>
        <taxon>Liliopsida</taxon>
        <taxon>Poales</taxon>
        <taxon>Cyperaceae</taxon>
        <taxon>Cyperoideae</taxon>
        <taxon>Rhynchosporeae</taxon>
        <taxon>Rhynchospora</taxon>
    </lineage>
</organism>
<dbReference type="PANTHER" id="PTHR10880:SF15">
    <property type="entry name" value="MSL COMPLEX SUBUNIT 3"/>
    <property type="match status" value="1"/>
</dbReference>
<evidence type="ECO:0000256" key="3">
    <source>
        <dbReference type="ARBA" id="ARBA00023015"/>
    </source>
</evidence>
<evidence type="ECO:0000256" key="6">
    <source>
        <dbReference type="SAM" id="MobiDB-lite"/>
    </source>
</evidence>
<dbReference type="GO" id="GO:0005634">
    <property type="term" value="C:nucleus"/>
    <property type="evidence" value="ECO:0007669"/>
    <property type="project" value="UniProtKB-SubCell"/>
</dbReference>
<dbReference type="GO" id="GO:0006355">
    <property type="term" value="P:regulation of DNA-templated transcription"/>
    <property type="evidence" value="ECO:0007669"/>
    <property type="project" value="InterPro"/>
</dbReference>
<reference evidence="8" key="1">
    <citation type="submission" date="2022-08" db="EMBL/GenBank/DDBJ databases">
        <authorList>
            <person name="Marques A."/>
        </authorList>
    </citation>
    <scope>NUCLEOTIDE SEQUENCE</scope>
    <source>
        <strain evidence="8">RhyPub2mFocal</strain>
        <tissue evidence="8">Leaves</tissue>
    </source>
</reference>
<dbReference type="InterPro" id="IPR016197">
    <property type="entry name" value="Chromo-like_dom_sf"/>
</dbReference>
<evidence type="ECO:0000313" key="9">
    <source>
        <dbReference type="Proteomes" id="UP001140206"/>
    </source>
</evidence>
<accession>A0AAV8FEZ2</accession>
<dbReference type="GO" id="GO:0048586">
    <property type="term" value="P:regulation of long-day photoperiodism, flowering"/>
    <property type="evidence" value="ECO:0007669"/>
    <property type="project" value="UniProtKB-ARBA"/>
</dbReference>
<dbReference type="Pfam" id="PF05712">
    <property type="entry name" value="MRG"/>
    <property type="match status" value="1"/>
</dbReference>
<dbReference type="EMBL" id="JAMFTS010000002">
    <property type="protein sequence ID" value="KAJ4791818.1"/>
    <property type="molecule type" value="Genomic_DNA"/>
</dbReference>
<dbReference type="InterPro" id="IPR053820">
    <property type="entry name" value="MSL3_chromo-like"/>
</dbReference>
<feature type="domain" description="Chromo" evidence="7">
    <location>
        <begin position="66"/>
        <end position="119"/>
    </location>
</feature>
<dbReference type="InterPro" id="IPR008676">
    <property type="entry name" value="MRG"/>
</dbReference>
<feature type="compositionally biased region" description="Basic and acidic residues" evidence="6">
    <location>
        <begin position="115"/>
        <end position="128"/>
    </location>
</feature>
<dbReference type="Gene3D" id="1.10.274.30">
    <property type="entry name" value="MRG domain"/>
    <property type="match status" value="1"/>
</dbReference>
<keyword evidence="4" id="KW-0804">Transcription</keyword>
<dbReference type="FunFam" id="1.10.274.30:FF:000005">
    <property type="entry name" value="Chromatin modification-related protein EAF3"/>
    <property type="match status" value="1"/>
</dbReference>
<feature type="compositionally biased region" description="Basic and acidic residues" evidence="6">
    <location>
        <begin position="136"/>
        <end position="148"/>
    </location>
</feature>
<feature type="region of interest" description="Disordered" evidence="6">
    <location>
        <begin position="1"/>
        <end position="56"/>
    </location>
</feature>
<evidence type="ECO:0000256" key="2">
    <source>
        <dbReference type="ARBA" id="ARBA00022853"/>
    </source>
</evidence>
<dbReference type="GO" id="GO:1990841">
    <property type="term" value="F:promoter-specific chromatin binding"/>
    <property type="evidence" value="ECO:0007669"/>
    <property type="project" value="UniProtKB-ARBA"/>
</dbReference>
<dbReference type="PROSITE" id="PS51640">
    <property type="entry name" value="MRG"/>
    <property type="match status" value="1"/>
</dbReference>
<dbReference type="Pfam" id="PF22732">
    <property type="entry name" value="MSL3_chromo-like"/>
    <property type="match status" value="1"/>
</dbReference>
<dbReference type="GO" id="GO:0000123">
    <property type="term" value="C:histone acetyltransferase complex"/>
    <property type="evidence" value="ECO:0007669"/>
    <property type="project" value="TreeGrafter"/>
</dbReference>
<evidence type="ECO:0000313" key="8">
    <source>
        <dbReference type="EMBL" id="KAJ4791818.1"/>
    </source>
</evidence>
<dbReference type="CDD" id="cd18983">
    <property type="entry name" value="CBD_MSL3_like"/>
    <property type="match status" value="1"/>
</dbReference>
<proteinExistence type="predicted"/>
<feature type="compositionally biased region" description="Low complexity" evidence="6">
    <location>
        <begin position="34"/>
        <end position="46"/>
    </location>
</feature>
<evidence type="ECO:0000256" key="1">
    <source>
        <dbReference type="ARBA" id="ARBA00004123"/>
    </source>
</evidence>
<dbReference type="PIRSF" id="PIRSF038133">
    <property type="entry name" value="HAT_Nua4_EAF3/MRG15"/>
    <property type="match status" value="1"/>
</dbReference>